<dbReference type="Proteomes" id="UP000307968">
    <property type="component" value="Chromosome"/>
</dbReference>
<dbReference type="GeneID" id="61765869"/>
<dbReference type="AlphaFoldDB" id="A0A3S4JZ76"/>
<evidence type="ECO:0000313" key="3">
    <source>
        <dbReference type="EMBL" id="VTP62958.1"/>
    </source>
</evidence>
<evidence type="ECO:0000256" key="1">
    <source>
        <dbReference type="SAM" id="SignalP"/>
    </source>
</evidence>
<evidence type="ECO:0000313" key="2">
    <source>
        <dbReference type="EMBL" id="VEA73776.1"/>
    </source>
</evidence>
<keyword evidence="1" id="KW-0732">Signal</keyword>
<dbReference type="EMBL" id="LR134155">
    <property type="protein sequence ID" value="VEA73776.1"/>
    <property type="molecule type" value="Genomic_DNA"/>
</dbReference>
<proteinExistence type="predicted"/>
<evidence type="ECO:0000313" key="4">
    <source>
        <dbReference type="Proteomes" id="UP000271603"/>
    </source>
</evidence>
<organism evidence="2 4">
    <name type="scientific">Serratia rubidaea</name>
    <name type="common">Serratia marinorubra</name>
    <dbReference type="NCBI Taxonomy" id="61652"/>
    <lineage>
        <taxon>Bacteria</taxon>
        <taxon>Pseudomonadati</taxon>
        <taxon>Pseudomonadota</taxon>
        <taxon>Gammaproteobacteria</taxon>
        <taxon>Enterobacterales</taxon>
        <taxon>Yersiniaceae</taxon>
        <taxon>Serratia</taxon>
    </lineage>
</organism>
<sequence>MRKTALAFALPLLLFIKMTSAATDCAPLESAINADNRQTYQQLVQGALTEKVQLATIGITKVLAEDKWLAVFATTEIADPGVFFFNEHKFVDVWGGMVEAQEQRTVTRWAHALHIPDRLTQCFFQAIVIQ</sequence>
<protein>
    <submittedName>
        <fullName evidence="2">Uncharacterized protein</fullName>
    </submittedName>
</protein>
<accession>A0A3S4JZ76</accession>
<reference evidence="2 4" key="1">
    <citation type="submission" date="2018-12" db="EMBL/GenBank/DDBJ databases">
        <authorList>
            <consortium name="Pathogen Informatics"/>
        </authorList>
    </citation>
    <scope>NUCLEOTIDE SEQUENCE [LARGE SCALE GENOMIC DNA]</scope>
    <source>
        <strain evidence="3 5">NCTC12971</strain>
        <strain evidence="2 4">NCTC9419</strain>
    </source>
</reference>
<dbReference type="RefSeq" id="WP_054305678.1">
    <property type="nucleotide sequence ID" value="NZ_CAMIPJ010000001.1"/>
</dbReference>
<feature type="signal peptide" evidence="1">
    <location>
        <begin position="1"/>
        <end position="21"/>
    </location>
</feature>
<name>A0A3S4JZ76_SERRU</name>
<feature type="chain" id="PRO_5036344881" evidence="1">
    <location>
        <begin position="22"/>
        <end position="130"/>
    </location>
</feature>
<gene>
    <name evidence="3" type="ORF">NCTC12971_02900</name>
    <name evidence="2" type="ORF">NCTC9419_05411</name>
</gene>
<evidence type="ECO:0000313" key="5">
    <source>
        <dbReference type="Proteomes" id="UP000307968"/>
    </source>
</evidence>
<dbReference type="EMBL" id="LR590463">
    <property type="protein sequence ID" value="VTP62958.1"/>
    <property type="molecule type" value="Genomic_DNA"/>
</dbReference>
<dbReference type="Proteomes" id="UP000271603">
    <property type="component" value="Chromosome"/>
</dbReference>